<dbReference type="EMBL" id="JAVXUO010001547">
    <property type="protein sequence ID" value="KAK2981268.1"/>
    <property type="molecule type" value="Genomic_DNA"/>
</dbReference>
<dbReference type="Proteomes" id="UP001187471">
    <property type="component" value="Unassembled WGS sequence"/>
</dbReference>
<dbReference type="PANTHER" id="PTHR31286:SF180">
    <property type="entry name" value="OS10G0362600 PROTEIN"/>
    <property type="match status" value="1"/>
</dbReference>
<dbReference type="PANTHER" id="PTHR31286">
    <property type="entry name" value="GLYCINE-RICH CELL WALL STRUCTURAL PROTEIN 1.8-LIKE"/>
    <property type="match status" value="1"/>
</dbReference>
<keyword evidence="2" id="KW-1185">Reference proteome</keyword>
<evidence type="ECO:0000313" key="2">
    <source>
        <dbReference type="Proteomes" id="UP001187471"/>
    </source>
</evidence>
<reference evidence="1" key="1">
    <citation type="submission" date="2022-12" db="EMBL/GenBank/DDBJ databases">
        <title>Draft genome assemblies for two species of Escallonia (Escalloniales).</title>
        <authorList>
            <person name="Chanderbali A."/>
            <person name="Dervinis C."/>
            <person name="Anghel I."/>
            <person name="Soltis D."/>
            <person name="Soltis P."/>
            <person name="Zapata F."/>
        </authorList>
    </citation>
    <scope>NUCLEOTIDE SEQUENCE</scope>
    <source>
        <strain evidence="1">UCBG92.1500</strain>
        <tissue evidence="1">Leaf</tissue>
    </source>
</reference>
<comment type="caution">
    <text evidence="1">The sequence shown here is derived from an EMBL/GenBank/DDBJ whole genome shotgun (WGS) entry which is preliminary data.</text>
</comment>
<sequence length="179" mass="20140">MASPSYGHTNTEDRDSINSPTRVLDAREGWARTLVGRFVDFQTFSTRRVAREVQDCWEGGGFIRIERVKNLYLFHFEKEATRDLYLAGNPWNLCGALLIFTALQPNTPLHDHRFDVAPVWIQLKRLPFEYFNAEDAAIIGRTAGQVLAVDSSTEAESSMISSVYKCRSTLQAACPGGLH</sequence>
<organism evidence="1 2">
    <name type="scientific">Escallonia rubra</name>
    <dbReference type="NCBI Taxonomy" id="112253"/>
    <lineage>
        <taxon>Eukaryota</taxon>
        <taxon>Viridiplantae</taxon>
        <taxon>Streptophyta</taxon>
        <taxon>Embryophyta</taxon>
        <taxon>Tracheophyta</taxon>
        <taxon>Spermatophyta</taxon>
        <taxon>Magnoliopsida</taxon>
        <taxon>eudicotyledons</taxon>
        <taxon>Gunneridae</taxon>
        <taxon>Pentapetalae</taxon>
        <taxon>asterids</taxon>
        <taxon>campanulids</taxon>
        <taxon>Escalloniales</taxon>
        <taxon>Escalloniaceae</taxon>
        <taxon>Escallonia</taxon>
    </lineage>
</organism>
<dbReference type="AlphaFoldDB" id="A0AA88UG62"/>
<evidence type="ECO:0000313" key="1">
    <source>
        <dbReference type="EMBL" id="KAK2981268.1"/>
    </source>
</evidence>
<gene>
    <name evidence="1" type="ORF">RJ640_028633</name>
</gene>
<proteinExistence type="predicted"/>
<name>A0AA88UG62_9ASTE</name>
<accession>A0AA88UG62</accession>
<dbReference type="InterPro" id="IPR040256">
    <property type="entry name" value="At4g02000-like"/>
</dbReference>
<evidence type="ECO:0008006" key="3">
    <source>
        <dbReference type="Google" id="ProtNLM"/>
    </source>
</evidence>
<protein>
    <recommendedName>
        <fullName evidence="3">DUF4283 domain-containing protein</fullName>
    </recommendedName>
</protein>